<dbReference type="RefSeq" id="WP_193388164.1">
    <property type="nucleotide sequence ID" value="NZ_CP010415.1"/>
</dbReference>
<proteinExistence type="predicted"/>
<evidence type="ECO:0000313" key="2">
    <source>
        <dbReference type="Proteomes" id="UP000068210"/>
    </source>
</evidence>
<sequence length="211" mass="24542">MSSDKEKDATEDYRALDVRELHRAGVLVPGWLGNWQWKRRGAVVATIGIEAENRDRVRLRYQVTVWGEREAKDYPVPITWTPCHLGGERPWFLCPCCGRRVAKLYAHRIFACRHCLRLNYRSQQQSKSDRCWSRFWAARNSLNRDEDLKLLPARHIPKPKGMHWKTYDKKVAKIERLELSACRSSMVFIQKVERQLGKALALLGADVSPEG</sequence>
<keyword evidence="2" id="KW-1185">Reference proteome</keyword>
<dbReference type="EMBL" id="CP010415">
    <property type="protein sequence ID" value="AJE23143.1"/>
    <property type="molecule type" value="Genomic_DNA"/>
</dbReference>
<organism evidence="1 2">
    <name type="scientific">Azotobacter chroococcum NCIMB 8003</name>
    <dbReference type="NCBI Taxonomy" id="1328314"/>
    <lineage>
        <taxon>Bacteria</taxon>
        <taxon>Pseudomonadati</taxon>
        <taxon>Pseudomonadota</taxon>
        <taxon>Gammaproteobacteria</taxon>
        <taxon>Pseudomonadales</taxon>
        <taxon>Pseudomonadaceae</taxon>
        <taxon>Azotobacter</taxon>
    </lineage>
</organism>
<accession>A0A0C4WKA5</accession>
<dbReference type="AlphaFoldDB" id="A0A0C4WKA5"/>
<evidence type="ECO:0000313" key="1">
    <source>
        <dbReference type="EMBL" id="AJE23143.1"/>
    </source>
</evidence>
<dbReference type="KEGG" id="acx:Achr_37540"/>
<dbReference type="Proteomes" id="UP000068210">
    <property type="component" value="Chromosome"/>
</dbReference>
<reference evidence="1 2" key="1">
    <citation type="journal article" date="2015" name="PLoS ONE">
        <title>Azotobacter Genomes: The Genome of Azotobacter chroococcum NCIMB 8003 (ATCC 4412).</title>
        <authorList>
            <person name="Robson R.L."/>
            <person name="Jones R."/>
            <person name="Robson R.M."/>
            <person name="Schwartz A."/>
            <person name="Richardson T.H."/>
        </authorList>
    </citation>
    <scope>NUCLEOTIDE SEQUENCE [LARGE SCALE GENOMIC DNA]</scope>
    <source>
        <strain evidence="1 2">NCIMB 8003</strain>
    </source>
</reference>
<gene>
    <name evidence="1" type="ORF">Achr_37540</name>
</gene>
<dbReference type="STRING" id="1328314.Achr_37540"/>
<protein>
    <submittedName>
        <fullName evidence="1">Uncharacterized protein</fullName>
    </submittedName>
</protein>
<name>A0A0C4WKA5_9GAMM</name>
<dbReference type="HOGENOM" id="CLU_120867_0_0_6"/>